<organism evidence="5 6">
    <name type="scientific">Naganishia liquefaciens</name>
    <dbReference type="NCBI Taxonomy" id="104408"/>
    <lineage>
        <taxon>Eukaryota</taxon>
        <taxon>Fungi</taxon>
        <taxon>Dikarya</taxon>
        <taxon>Basidiomycota</taxon>
        <taxon>Agaricomycotina</taxon>
        <taxon>Tremellomycetes</taxon>
        <taxon>Filobasidiales</taxon>
        <taxon>Filobasidiaceae</taxon>
        <taxon>Naganishia</taxon>
    </lineage>
</organism>
<dbReference type="Gene3D" id="1.10.20.10">
    <property type="entry name" value="Histone, subunit A"/>
    <property type="match status" value="1"/>
</dbReference>
<feature type="compositionally biased region" description="Polar residues" evidence="3">
    <location>
        <begin position="168"/>
        <end position="193"/>
    </location>
</feature>
<dbReference type="Proteomes" id="UP000620104">
    <property type="component" value="Unassembled WGS sequence"/>
</dbReference>
<dbReference type="InterPro" id="IPR050568">
    <property type="entry name" value="Transcr_DNA_Rep_Reg"/>
</dbReference>
<feature type="compositionally biased region" description="Low complexity" evidence="3">
    <location>
        <begin position="127"/>
        <end position="150"/>
    </location>
</feature>
<dbReference type="GO" id="GO:0046982">
    <property type="term" value="F:protein heterodimerization activity"/>
    <property type="evidence" value="ECO:0007669"/>
    <property type="project" value="InterPro"/>
</dbReference>
<dbReference type="SUPFAM" id="SSF47113">
    <property type="entry name" value="Histone-fold"/>
    <property type="match status" value="1"/>
</dbReference>
<dbReference type="GO" id="GO:0017054">
    <property type="term" value="C:negative cofactor 2 complex"/>
    <property type="evidence" value="ECO:0007669"/>
    <property type="project" value="TreeGrafter"/>
</dbReference>
<feature type="region of interest" description="Disordered" evidence="3">
    <location>
        <begin position="91"/>
        <end position="227"/>
    </location>
</feature>
<dbReference type="GO" id="GO:0001046">
    <property type="term" value="F:core promoter sequence-specific DNA binding"/>
    <property type="evidence" value="ECO:0007669"/>
    <property type="project" value="TreeGrafter"/>
</dbReference>
<feature type="domain" description="Transcription factor CBF/NF-Y/archaeal histone" evidence="4">
    <location>
        <begin position="10"/>
        <end position="70"/>
    </location>
</feature>
<evidence type="ECO:0000256" key="1">
    <source>
        <dbReference type="ARBA" id="ARBA00004123"/>
    </source>
</evidence>
<dbReference type="InterPro" id="IPR003958">
    <property type="entry name" value="CBFA_NFYB_domain"/>
</dbReference>
<feature type="compositionally biased region" description="Acidic residues" evidence="3">
    <location>
        <begin position="214"/>
        <end position="227"/>
    </location>
</feature>
<dbReference type="PANTHER" id="PTHR10252:SF5">
    <property type="entry name" value="DR1-ASSOCIATED COREPRESSOR"/>
    <property type="match status" value="1"/>
</dbReference>
<dbReference type="InterPro" id="IPR009072">
    <property type="entry name" value="Histone-fold"/>
</dbReference>
<dbReference type="AlphaFoldDB" id="A0A8H3YFR6"/>
<dbReference type="CDD" id="cd22906">
    <property type="entry name" value="HFD_DRAP1"/>
    <property type="match status" value="1"/>
</dbReference>
<proteinExistence type="predicted"/>
<sequence>MKGKKAIASKFPTARIKKIMQEDEEIGKVAQGTPIVISRALELLLKDIIIETTDIARISGSKKLQPWHVKRLVSQNRQYDFLDDLVESVADPTAGGESGIAGEPKTNGKGKRRENGGKASPALKPNASTPPASAAAAAAVASSVDSGARAPAMSSVGVISGTVGMGPITTSQSTAYGSGKGPSNASVILNSPTAPAMGVSGVKPAAKSEHDFDNYDDDDDDDEDYDA</sequence>
<dbReference type="GO" id="GO:0016251">
    <property type="term" value="F:RNA polymerase II general transcription initiation factor activity"/>
    <property type="evidence" value="ECO:0007669"/>
    <property type="project" value="TreeGrafter"/>
</dbReference>
<comment type="caution">
    <text evidence="5">The sequence shown here is derived from an EMBL/GenBank/DDBJ whole genome shotgun (WGS) entry which is preliminary data.</text>
</comment>
<protein>
    <recommendedName>
        <fullName evidence="4">Transcription factor CBF/NF-Y/archaeal histone domain-containing protein</fullName>
    </recommendedName>
</protein>
<evidence type="ECO:0000256" key="2">
    <source>
        <dbReference type="ARBA" id="ARBA00023242"/>
    </source>
</evidence>
<accession>A0A8H3YFR6</accession>
<evidence type="ECO:0000256" key="3">
    <source>
        <dbReference type="SAM" id="MobiDB-lite"/>
    </source>
</evidence>
<evidence type="ECO:0000313" key="6">
    <source>
        <dbReference type="Proteomes" id="UP000620104"/>
    </source>
</evidence>
<dbReference type="OrthoDB" id="653904at2759"/>
<evidence type="ECO:0000259" key="4">
    <source>
        <dbReference type="Pfam" id="PF00808"/>
    </source>
</evidence>
<keyword evidence="6" id="KW-1185">Reference proteome</keyword>
<name>A0A8H3YFR6_9TREE</name>
<dbReference type="EMBL" id="BLZA01000017">
    <property type="protein sequence ID" value="GHJ85991.1"/>
    <property type="molecule type" value="Genomic_DNA"/>
</dbReference>
<comment type="subcellular location">
    <subcellularLocation>
        <location evidence="1">Nucleus</location>
    </subcellularLocation>
</comment>
<gene>
    <name evidence="5" type="ORF">NliqN6_2393</name>
</gene>
<dbReference type="Pfam" id="PF00808">
    <property type="entry name" value="CBFD_NFYB_HMF"/>
    <property type="match status" value="1"/>
</dbReference>
<evidence type="ECO:0000313" key="5">
    <source>
        <dbReference type="EMBL" id="GHJ85991.1"/>
    </source>
</evidence>
<keyword evidence="2" id="KW-0539">Nucleus</keyword>
<dbReference type="PANTHER" id="PTHR10252">
    <property type="entry name" value="HISTONE-LIKE TRANSCRIPTION FACTOR CCAAT-RELATED"/>
    <property type="match status" value="1"/>
</dbReference>
<reference evidence="5" key="1">
    <citation type="submission" date="2020-07" db="EMBL/GenBank/DDBJ databases">
        <title>Draft Genome Sequence of a Deep-Sea Yeast, Naganishia (Cryptococcus) liquefaciens strain N6.</title>
        <authorList>
            <person name="Han Y.W."/>
            <person name="Kajitani R."/>
            <person name="Morimoto H."/>
            <person name="Parhat M."/>
            <person name="Tsubouchi H."/>
            <person name="Bakenova O."/>
            <person name="Ogata M."/>
            <person name="Argunhan B."/>
            <person name="Aoki R."/>
            <person name="Kajiwara S."/>
            <person name="Itoh T."/>
            <person name="Iwasaki H."/>
        </authorList>
    </citation>
    <scope>NUCLEOTIDE SEQUENCE</scope>
    <source>
        <strain evidence="5">N6</strain>
    </source>
</reference>